<evidence type="ECO:0000256" key="7">
    <source>
        <dbReference type="ARBA" id="ARBA00023027"/>
    </source>
</evidence>
<dbReference type="Pfam" id="PF13685">
    <property type="entry name" value="Fe-ADH_2"/>
    <property type="match status" value="1"/>
</dbReference>
<dbReference type="InterPro" id="IPR032837">
    <property type="entry name" value="G1PDH"/>
</dbReference>
<dbReference type="SUPFAM" id="SSF56796">
    <property type="entry name" value="Dehydroquinate synthase-like"/>
    <property type="match status" value="1"/>
</dbReference>
<dbReference type="InterPro" id="IPR016205">
    <property type="entry name" value="Glycerol_DH"/>
</dbReference>
<dbReference type="PIRSF" id="PIRSF000112">
    <property type="entry name" value="Glycerol_dehydrogenase"/>
    <property type="match status" value="1"/>
</dbReference>
<evidence type="ECO:0000256" key="2">
    <source>
        <dbReference type="ARBA" id="ARBA00022516"/>
    </source>
</evidence>
<reference evidence="11" key="1">
    <citation type="submission" date="2014-09" db="EMBL/GenBank/DDBJ databases">
        <authorList>
            <person name="Probst J Alexander"/>
        </authorList>
    </citation>
    <scope>NUCLEOTIDE SEQUENCE</scope>
</reference>
<dbReference type="PANTHER" id="PTHR43616:SF5">
    <property type="entry name" value="GLYCEROL DEHYDROGENASE 1"/>
    <property type="match status" value="1"/>
</dbReference>
<sequence length="341" mass="37223">MHKIELPRKVIIGEGAIYEIKNICNELNLKSPLIFSGNFTKKFADIVCSEVRGKVVSADNELNEINAEINKNFQNFGFVCGVGGGSTIDKAKIYAFNNKLPFISIPTAASHDGIASPYASIGGGVSVKTNSPLAVIADTTIISNAPKNLTASGFGDAVSNFTAVLDWKLARDEKKEYFGDYAASLSNMSAEIVLQNSDKIFSDISILVEALISSSVAMAIAGSSRPSSGSEHLFSHALDMLSEKYKFKQALHGEQCGIGTIISSYLHEIIRTKTKRSGKKIRDALKDVGAPVNAKEIRIDEKYVIEALKFAPKVRNRYTIFNKFNLERDAEKILNECKVIE</sequence>
<organism evidence="11">
    <name type="scientific">groundwater metagenome</name>
    <dbReference type="NCBI Taxonomy" id="717931"/>
    <lineage>
        <taxon>unclassified sequences</taxon>
        <taxon>metagenomes</taxon>
        <taxon>ecological metagenomes</taxon>
    </lineage>
</organism>
<keyword evidence="5" id="KW-0521">NADP</keyword>
<evidence type="ECO:0000256" key="9">
    <source>
        <dbReference type="ARBA" id="ARBA00023209"/>
    </source>
</evidence>
<dbReference type="EC" id="1.1.1.261" evidence="11"/>
<evidence type="ECO:0000256" key="5">
    <source>
        <dbReference type="ARBA" id="ARBA00022857"/>
    </source>
</evidence>
<dbReference type="GO" id="GO:0046872">
    <property type="term" value="F:metal ion binding"/>
    <property type="evidence" value="ECO:0007669"/>
    <property type="project" value="UniProtKB-KW"/>
</dbReference>
<dbReference type="InterPro" id="IPR023002">
    <property type="entry name" value="G1P_dehydrogenase_arc"/>
</dbReference>
<keyword evidence="9" id="KW-0594">Phospholipid biosynthesis</keyword>
<evidence type="ECO:0000256" key="1">
    <source>
        <dbReference type="ARBA" id="ARBA00022490"/>
    </source>
</evidence>
<dbReference type="GO" id="GO:0008654">
    <property type="term" value="P:phospholipid biosynthetic process"/>
    <property type="evidence" value="ECO:0007669"/>
    <property type="project" value="UniProtKB-KW"/>
</dbReference>
<dbReference type="AlphaFoldDB" id="A0A098E7C4"/>
<evidence type="ECO:0000256" key="6">
    <source>
        <dbReference type="ARBA" id="ARBA00023002"/>
    </source>
</evidence>
<evidence type="ECO:0000256" key="8">
    <source>
        <dbReference type="ARBA" id="ARBA00023098"/>
    </source>
</evidence>
<keyword evidence="4" id="KW-0862">Zinc</keyword>
<dbReference type="Gene3D" id="3.40.50.1970">
    <property type="match status" value="1"/>
</dbReference>
<gene>
    <name evidence="11" type="primary">egsA</name>
    <name evidence="11" type="ORF">MSIBF_A1420017</name>
</gene>
<protein>
    <submittedName>
        <fullName evidence="11">Glycerol-1-phosphate dehydrogenase (NAD(P)+)</fullName>
        <ecNumber evidence="11">1.1.1.261</ecNumber>
    </submittedName>
</protein>
<accession>A0A098E7C4</accession>
<evidence type="ECO:0000256" key="10">
    <source>
        <dbReference type="ARBA" id="ARBA00023264"/>
    </source>
</evidence>
<dbReference type="GO" id="GO:0050492">
    <property type="term" value="F:glycerol-1-phosphate dehydrogenase [NAD(P)+] activity"/>
    <property type="evidence" value="ECO:0007669"/>
    <property type="project" value="UniProtKB-EC"/>
</dbReference>
<evidence type="ECO:0000256" key="4">
    <source>
        <dbReference type="ARBA" id="ARBA00022833"/>
    </source>
</evidence>
<dbReference type="CDD" id="cd08173">
    <property type="entry name" value="Gro1PDH"/>
    <property type="match status" value="1"/>
</dbReference>
<evidence type="ECO:0000313" key="11">
    <source>
        <dbReference type="EMBL" id="CEG11406.1"/>
    </source>
</evidence>
<dbReference type="PANTHER" id="PTHR43616">
    <property type="entry name" value="GLYCEROL DEHYDROGENASE"/>
    <property type="match status" value="1"/>
</dbReference>
<keyword evidence="6 11" id="KW-0560">Oxidoreductase</keyword>
<keyword evidence="2" id="KW-0444">Lipid biosynthesis</keyword>
<keyword evidence="7" id="KW-0520">NAD</keyword>
<proteinExistence type="inferred from homology"/>
<evidence type="ECO:0000256" key="3">
    <source>
        <dbReference type="ARBA" id="ARBA00022723"/>
    </source>
</evidence>
<keyword evidence="10" id="KW-1208">Phospholipid metabolism</keyword>
<dbReference type="EMBL" id="CCXY01000049">
    <property type="protein sequence ID" value="CEG11406.1"/>
    <property type="molecule type" value="Genomic_DNA"/>
</dbReference>
<keyword evidence="3" id="KW-0479">Metal-binding</keyword>
<dbReference type="HAMAP" id="MF_00497_A">
    <property type="entry name" value="G1P_dehydrogenase_A"/>
    <property type="match status" value="1"/>
</dbReference>
<dbReference type="Gene3D" id="1.20.1090.10">
    <property type="entry name" value="Dehydroquinate synthase-like - alpha domain"/>
    <property type="match status" value="1"/>
</dbReference>
<keyword evidence="8" id="KW-0443">Lipid metabolism</keyword>
<keyword evidence="1" id="KW-0963">Cytoplasm</keyword>
<name>A0A098E7C4_9ZZZZ</name>